<reference evidence="8 9" key="1">
    <citation type="submission" date="2020-08" db="EMBL/GenBank/DDBJ databases">
        <title>Genomic Encyclopedia of Type Strains, Phase III (KMG-III): the genomes of soil and plant-associated and newly described type strains.</title>
        <authorList>
            <person name="Whitman W."/>
        </authorList>
    </citation>
    <scope>NUCLEOTIDE SEQUENCE [LARGE SCALE GENOMIC DNA]</scope>
    <source>
        <strain evidence="8 9">CECT 8234</strain>
    </source>
</reference>
<evidence type="ECO:0000256" key="3">
    <source>
        <dbReference type="ARBA" id="ARBA00023082"/>
    </source>
</evidence>
<proteinExistence type="inferred from homology"/>
<feature type="domain" description="RNA polymerase sigma-70 region 2" evidence="6">
    <location>
        <begin position="20"/>
        <end position="83"/>
    </location>
</feature>
<dbReference type="EMBL" id="JACHXW010000004">
    <property type="protein sequence ID" value="MBB3151529.1"/>
    <property type="molecule type" value="Genomic_DNA"/>
</dbReference>
<keyword evidence="3" id="KW-0731">Sigma factor</keyword>
<dbReference type="RefSeq" id="WP_183560613.1">
    <property type="nucleotide sequence ID" value="NZ_CBCSLB010000011.1"/>
</dbReference>
<evidence type="ECO:0000259" key="6">
    <source>
        <dbReference type="Pfam" id="PF04542"/>
    </source>
</evidence>
<dbReference type="InterPro" id="IPR013325">
    <property type="entry name" value="RNA_pol_sigma_r2"/>
</dbReference>
<dbReference type="GO" id="GO:0006352">
    <property type="term" value="P:DNA-templated transcription initiation"/>
    <property type="evidence" value="ECO:0007669"/>
    <property type="project" value="InterPro"/>
</dbReference>
<dbReference type="SUPFAM" id="SSF88659">
    <property type="entry name" value="Sigma3 and sigma4 domains of RNA polymerase sigma factors"/>
    <property type="match status" value="1"/>
</dbReference>
<keyword evidence="5" id="KW-0804">Transcription</keyword>
<accession>A0A7W5C6E3</accession>
<dbReference type="SUPFAM" id="SSF88946">
    <property type="entry name" value="Sigma2 domain of RNA polymerase sigma factors"/>
    <property type="match status" value="1"/>
</dbReference>
<protein>
    <submittedName>
        <fullName evidence="8">RNA polymerase sigma-70 factor (ECF subfamily)</fullName>
    </submittedName>
</protein>
<keyword evidence="4" id="KW-0238">DNA-binding</keyword>
<dbReference type="InterPro" id="IPR014284">
    <property type="entry name" value="RNA_pol_sigma-70_dom"/>
</dbReference>
<evidence type="ECO:0000313" key="8">
    <source>
        <dbReference type="EMBL" id="MBB3151529.1"/>
    </source>
</evidence>
<keyword evidence="9" id="KW-1185">Reference proteome</keyword>
<evidence type="ECO:0000256" key="1">
    <source>
        <dbReference type="ARBA" id="ARBA00010641"/>
    </source>
</evidence>
<dbReference type="Proteomes" id="UP000518605">
    <property type="component" value="Unassembled WGS sequence"/>
</dbReference>
<evidence type="ECO:0000256" key="2">
    <source>
        <dbReference type="ARBA" id="ARBA00023015"/>
    </source>
</evidence>
<dbReference type="InterPro" id="IPR007627">
    <property type="entry name" value="RNA_pol_sigma70_r2"/>
</dbReference>
<dbReference type="Pfam" id="PF08281">
    <property type="entry name" value="Sigma70_r4_2"/>
    <property type="match status" value="1"/>
</dbReference>
<dbReference type="Pfam" id="PF04542">
    <property type="entry name" value="Sigma70_r2"/>
    <property type="match status" value="1"/>
</dbReference>
<evidence type="ECO:0000256" key="5">
    <source>
        <dbReference type="ARBA" id="ARBA00023163"/>
    </source>
</evidence>
<sequence>MKVADGSPTIEVNEQKSILEALYTTLHRYCLSLTKSSWDADDLVQETWLRGMPTLLNATHANPEAFLLRIAKNVWTDQWRRNHSYRMTIERIINSDAIKDQYLTDCEVPLYALIRHLSPIQRKVFLLREVFHYSIAETAEMLSTTDGAVKAALFRARDALTAARAELESGKISLPKEEEWTQWLRVMTIAYHAGDIALLIELVQRDIAEAPLLMGKTTRNKTARQKPQPQYLKSSFMSYAA</sequence>
<dbReference type="PANTHER" id="PTHR43133">
    <property type="entry name" value="RNA POLYMERASE ECF-TYPE SIGMA FACTO"/>
    <property type="match status" value="1"/>
</dbReference>
<comment type="caution">
    <text evidence="8">The sequence shown here is derived from an EMBL/GenBank/DDBJ whole genome shotgun (WGS) entry which is preliminary data.</text>
</comment>
<dbReference type="InterPro" id="IPR013324">
    <property type="entry name" value="RNA_pol_sigma_r3/r4-like"/>
</dbReference>
<dbReference type="InterPro" id="IPR013249">
    <property type="entry name" value="RNA_pol_sigma70_r4_t2"/>
</dbReference>
<dbReference type="GO" id="GO:0003677">
    <property type="term" value="F:DNA binding"/>
    <property type="evidence" value="ECO:0007669"/>
    <property type="project" value="UniProtKB-KW"/>
</dbReference>
<dbReference type="InterPro" id="IPR036388">
    <property type="entry name" value="WH-like_DNA-bd_sf"/>
</dbReference>
<feature type="domain" description="RNA polymerase sigma factor 70 region 4 type 2" evidence="7">
    <location>
        <begin position="110"/>
        <end position="160"/>
    </location>
</feature>
<organism evidence="8 9">
    <name type="scientific">Paenibacillus endophyticus</name>
    <dbReference type="NCBI Taxonomy" id="1294268"/>
    <lineage>
        <taxon>Bacteria</taxon>
        <taxon>Bacillati</taxon>
        <taxon>Bacillota</taxon>
        <taxon>Bacilli</taxon>
        <taxon>Bacillales</taxon>
        <taxon>Paenibacillaceae</taxon>
        <taxon>Paenibacillus</taxon>
    </lineage>
</organism>
<dbReference type="AlphaFoldDB" id="A0A7W5C6E3"/>
<dbReference type="PANTHER" id="PTHR43133:SF8">
    <property type="entry name" value="RNA POLYMERASE SIGMA FACTOR HI_1459-RELATED"/>
    <property type="match status" value="1"/>
</dbReference>
<dbReference type="NCBIfam" id="TIGR02937">
    <property type="entry name" value="sigma70-ECF"/>
    <property type="match status" value="1"/>
</dbReference>
<comment type="similarity">
    <text evidence="1">Belongs to the sigma-70 factor family. ECF subfamily.</text>
</comment>
<evidence type="ECO:0000259" key="7">
    <source>
        <dbReference type="Pfam" id="PF08281"/>
    </source>
</evidence>
<dbReference type="GO" id="GO:0016987">
    <property type="term" value="F:sigma factor activity"/>
    <property type="evidence" value="ECO:0007669"/>
    <property type="project" value="UniProtKB-KW"/>
</dbReference>
<dbReference type="Gene3D" id="1.10.10.10">
    <property type="entry name" value="Winged helix-like DNA-binding domain superfamily/Winged helix DNA-binding domain"/>
    <property type="match status" value="1"/>
</dbReference>
<gene>
    <name evidence="8" type="ORF">FHS16_001575</name>
</gene>
<keyword evidence="2" id="KW-0805">Transcription regulation</keyword>
<name>A0A7W5C6E3_9BACL</name>
<evidence type="ECO:0000256" key="4">
    <source>
        <dbReference type="ARBA" id="ARBA00023125"/>
    </source>
</evidence>
<dbReference type="InterPro" id="IPR039425">
    <property type="entry name" value="RNA_pol_sigma-70-like"/>
</dbReference>
<dbReference type="Gene3D" id="1.10.1740.10">
    <property type="match status" value="1"/>
</dbReference>
<evidence type="ECO:0000313" key="9">
    <source>
        <dbReference type="Proteomes" id="UP000518605"/>
    </source>
</evidence>